<evidence type="ECO:0000313" key="1">
    <source>
        <dbReference type="EMBL" id="ORY26111.1"/>
    </source>
</evidence>
<dbReference type="EMBL" id="MCOG01000205">
    <property type="protein sequence ID" value="ORY26111.1"/>
    <property type="molecule type" value="Genomic_DNA"/>
</dbReference>
<dbReference type="STRING" id="1754190.A0A1Y2AU79"/>
<dbReference type="Proteomes" id="UP000193920">
    <property type="component" value="Unassembled WGS sequence"/>
</dbReference>
<reference evidence="1 2" key="1">
    <citation type="submission" date="2016-08" db="EMBL/GenBank/DDBJ databases">
        <title>A Parts List for Fungal Cellulosomes Revealed by Comparative Genomics.</title>
        <authorList>
            <consortium name="DOE Joint Genome Institute"/>
            <person name="Haitjema C.H."/>
            <person name="Gilmore S.P."/>
            <person name="Henske J.K."/>
            <person name="Solomon K.V."/>
            <person name="De Groot R."/>
            <person name="Kuo A."/>
            <person name="Mondo S.J."/>
            <person name="Salamov A.A."/>
            <person name="Labutti K."/>
            <person name="Zhao Z."/>
            <person name="Chiniquy J."/>
            <person name="Barry K."/>
            <person name="Brewer H.M."/>
            <person name="Purvine S.O."/>
            <person name="Wright A.T."/>
            <person name="Boxma B."/>
            <person name="Van Alen T."/>
            <person name="Hackstein J.H."/>
            <person name="Baker S.E."/>
            <person name="Grigoriev I.V."/>
            <person name="O'Malley M.A."/>
        </authorList>
    </citation>
    <scope>NUCLEOTIDE SEQUENCE [LARGE SCALE GENOMIC DNA]</scope>
    <source>
        <strain evidence="1 2">G1</strain>
    </source>
</reference>
<comment type="caution">
    <text evidence="1">The sequence shown here is derived from an EMBL/GenBank/DDBJ whole genome shotgun (WGS) entry which is preliminary data.</text>
</comment>
<keyword evidence="2" id="KW-1185">Reference proteome</keyword>
<accession>A0A1Y2AU79</accession>
<name>A0A1Y2AU79_9FUNG</name>
<protein>
    <submittedName>
        <fullName evidence="1">Uncharacterized protein</fullName>
    </submittedName>
</protein>
<evidence type="ECO:0000313" key="2">
    <source>
        <dbReference type="Proteomes" id="UP000193920"/>
    </source>
</evidence>
<proteinExistence type="predicted"/>
<sequence length="765" mass="89303">MNTVNDILMNKENNDIKLNKNHLDSVKNKPISTLQNISSNSISETININIKTMKASLTKFDDNTFEVKNDWIISKKDSEKTIVNNDEYHIVKNKQESDSFLFNDNNDQFCNSEFIIKEESFKDELTTTKSEQFNLSDTLINEKTIRTISTKRSEQNTYSKTFINEESYEKPEDDDSLDSIVFSPVVNEIIEDNILLPYEIESYEENHNNIIDINNTNSNDNKRFNYNDNKSLQLVESQDNSNLTISDDSESCDNIFNYNSDIILSDDEEIKKPKVNDLYNEDIIIKNLDDNIFSFINEDSYNEYIDNSIDNSENSDYSLLETEFVSINDQEKINILSSSKSVETNDLVLKNNQINNFKVIDKAVEEFKILSLDYLKLNNINKYNSINFQCNNNFVNIDDDTIYNIEGNNNNEIQCINEITKPKKKVTFNDRIRIKRIDKVEVQEKTTIKSYIKNELKFGLKKLKNLFSGNKESNNDNKSVPVDHQEELPVITIEYVDDYFDSYNRKEIIYFNEDCPSIIIDFVDDFSDITSDDEEYEELISNKYIIKSKQNIPNKENINNKEDSQQMIIKPILINNNQKNNQKNNEYEKENNPINISKPGTQIAKKDKSVPYNLHETVSPKKKNKKTLTKTFIEKLLNMERNYYSQVRKDPYEIKLYDNVQKVKLNKIIQNSMSHSDKVYIERSMLNSNSNSNYIESQGSFNESSNLNKTYNNIESSSVSKQKSKLKKKSESVSYIKSTYEILKHSFSLNNNSSHKKKLKNIKKK</sequence>
<organism evidence="1 2">
    <name type="scientific">Neocallimastix californiae</name>
    <dbReference type="NCBI Taxonomy" id="1754190"/>
    <lineage>
        <taxon>Eukaryota</taxon>
        <taxon>Fungi</taxon>
        <taxon>Fungi incertae sedis</taxon>
        <taxon>Chytridiomycota</taxon>
        <taxon>Chytridiomycota incertae sedis</taxon>
        <taxon>Neocallimastigomycetes</taxon>
        <taxon>Neocallimastigales</taxon>
        <taxon>Neocallimastigaceae</taxon>
        <taxon>Neocallimastix</taxon>
    </lineage>
</organism>
<dbReference type="OrthoDB" id="2162093at2759"/>
<gene>
    <name evidence="1" type="ORF">LY90DRAFT_706174</name>
</gene>
<dbReference type="AlphaFoldDB" id="A0A1Y2AU79"/>